<sequence>MKTRLALGALAVLFTAGCSAAPAAAPAPPAHGLTATLTTPTDIDLRWPAGDPAAAGHLLEYANSAGGPWTALQYFPRSRTTYRHPDLIPETPFFYRVRDFFGPVSAVVQPGSVVPPGRATPPAAAVPARTPGDAAAPGDVTVVPAEDSSVHFTWADRSIDEAGFLVEIRKPGVAGFVPVEITGPNTTTCALSLLPDEQGSTFRVRALYYGPLSPVVNRTTGKD</sequence>
<dbReference type="SMART" id="SM00060">
    <property type="entry name" value="FN3"/>
    <property type="match status" value="2"/>
</dbReference>
<keyword evidence="6" id="KW-1185">Reference proteome</keyword>
<evidence type="ECO:0000256" key="3">
    <source>
        <dbReference type="SAM" id="SignalP"/>
    </source>
</evidence>
<evidence type="ECO:0000256" key="1">
    <source>
        <dbReference type="ARBA" id="ARBA00023295"/>
    </source>
</evidence>
<proteinExistence type="predicted"/>
<dbReference type="GO" id="GO:0000272">
    <property type="term" value="P:polysaccharide catabolic process"/>
    <property type="evidence" value="ECO:0007669"/>
    <property type="project" value="UniProtKB-KW"/>
</dbReference>
<dbReference type="Proteomes" id="UP001236014">
    <property type="component" value="Chromosome"/>
</dbReference>
<feature type="chain" id="PRO_5040915841" evidence="3">
    <location>
        <begin position="21"/>
        <end position="223"/>
    </location>
</feature>
<dbReference type="Gene3D" id="2.60.40.10">
    <property type="entry name" value="Immunoglobulins"/>
    <property type="match status" value="2"/>
</dbReference>
<keyword evidence="1" id="KW-0378">Hydrolase</keyword>
<feature type="domain" description="Fibronectin type-III" evidence="4">
    <location>
        <begin position="136"/>
        <end position="223"/>
    </location>
</feature>
<gene>
    <name evidence="5" type="ORF">QRX50_27330</name>
</gene>
<dbReference type="PROSITE" id="PS51257">
    <property type="entry name" value="PROKAR_LIPOPROTEIN"/>
    <property type="match status" value="1"/>
</dbReference>
<evidence type="ECO:0000256" key="2">
    <source>
        <dbReference type="ARBA" id="ARBA00023326"/>
    </source>
</evidence>
<keyword evidence="2" id="KW-0624">Polysaccharide degradation</keyword>
<keyword evidence="1" id="KW-0326">Glycosidase</keyword>
<dbReference type="InterPro" id="IPR036116">
    <property type="entry name" value="FN3_sf"/>
</dbReference>
<dbReference type="CDD" id="cd00063">
    <property type="entry name" value="FN3"/>
    <property type="match status" value="2"/>
</dbReference>
<dbReference type="InterPro" id="IPR013783">
    <property type="entry name" value="Ig-like_fold"/>
</dbReference>
<feature type="signal peptide" evidence="3">
    <location>
        <begin position="1"/>
        <end position="20"/>
    </location>
</feature>
<protein>
    <submittedName>
        <fullName evidence="5">Fibronectin type III domain-containing protein</fullName>
    </submittedName>
</protein>
<keyword evidence="2" id="KW-0119">Carbohydrate metabolism</keyword>
<dbReference type="InterPro" id="IPR003961">
    <property type="entry name" value="FN3_dom"/>
</dbReference>
<evidence type="ECO:0000313" key="5">
    <source>
        <dbReference type="EMBL" id="WIX84036.1"/>
    </source>
</evidence>
<feature type="domain" description="Fibronectin type-III" evidence="4">
    <location>
        <begin position="29"/>
        <end position="123"/>
    </location>
</feature>
<evidence type="ECO:0000259" key="4">
    <source>
        <dbReference type="PROSITE" id="PS50853"/>
    </source>
</evidence>
<dbReference type="GO" id="GO:0016798">
    <property type="term" value="F:hydrolase activity, acting on glycosyl bonds"/>
    <property type="evidence" value="ECO:0007669"/>
    <property type="project" value="UniProtKB-KW"/>
</dbReference>
<dbReference type="EMBL" id="CP127294">
    <property type="protein sequence ID" value="WIX84036.1"/>
    <property type="molecule type" value="Genomic_DNA"/>
</dbReference>
<keyword evidence="3" id="KW-0732">Signal</keyword>
<dbReference type="SUPFAM" id="SSF49265">
    <property type="entry name" value="Fibronectin type III"/>
    <property type="match status" value="1"/>
</dbReference>
<name>A0A9Y2IRV9_9PSEU</name>
<evidence type="ECO:0000313" key="6">
    <source>
        <dbReference type="Proteomes" id="UP001236014"/>
    </source>
</evidence>
<reference evidence="5 6" key="1">
    <citation type="submission" date="2023-06" db="EMBL/GenBank/DDBJ databases">
        <authorList>
            <person name="Oyuntsetseg B."/>
            <person name="Kim S.B."/>
        </authorList>
    </citation>
    <scope>NUCLEOTIDE SEQUENCE [LARGE SCALE GENOMIC DNA]</scope>
    <source>
        <strain evidence="5 6">2-15</strain>
    </source>
</reference>
<dbReference type="PROSITE" id="PS50853">
    <property type="entry name" value="FN3"/>
    <property type="match status" value="2"/>
</dbReference>
<dbReference type="KEGG" id="acab:QRX50_27330"/>
<organism evidence="5 6">
    <name type="scientific">Amycolatopsis carbonis</name>
    <dbReference type="NCBI Taxonomy" id="715471"/>
    <lineage>
        <taxon>Bacteria</taxon>
        <taxon>Bacillati</taxon>
        <taxon>Actinomycetota</taxon>
        <taxon>Actinomycetes</taxon>
        <taxon>Pseudonocardiales</taxon>
        <taxon>Pseudonocardiaceae</taxon>
        <taxon>Amycolatopsis</taxon>
    </lineage>
</organism>
<accession>A0A9Y2IRV9</accession>
<dbReference type="AlphaFoldDB" id="A0A9Y2IRV9"/>